<accession>L1NJB6</accession>
<dbReference type="eggNOG" id="COG0545">
    <property type="taxonomic scope" value="Bacteria"/>
</dbReference>
<evidence type="ECO:0000256" key="2">
    <source>
        <dbReference type="ARBA" id="ARBA00023110"/>
    </source>
</evidence>
<dbReference type="InterPro" id="IPR046357">
    <property type="entry name" value="PPIase_dom_sf"/>
</dbReference>
<evidence type="ECO:0000256" key="4">
    <source>
        <dbReference type="RuleBase" id="RU003915"/>
    </source>
</evidence>
<dbReference type="Proteomes" id="UP000010408">
    <property type="component" value="Unassembled WGS sequence"/>
</dbReference>
<dbReference type="SUPFAM" id="SSF54534">
    <property type="entry name" value="FKBP-like"/>
    <property type="match status" value="1"/>
</dbReference>
<dbReference type="RefSeq" id="WP_005467957.1">
    <property type="nucleotide sequence ID" value="NZ_KB291034.1"/>
</dbReference>
<comment type="caution">
    <text evidence="7">The sequence shown here is derived from an EMBL/GenBank/DDBJ whole genome shotgun (WGS) entry which is preliminary data.</text>
</comment>
<dbReference type="EC" id="5.2.1.8" evidence="4"/>
<dbReference type="HOGENOM" id="CLU_013615_7_1_10"/>
<evidence type="ECO:0000256" key="5">
    <source>
        <dbReference type="SAM" id="SignalP"/>
    </source>
</evidence>
<dbReference type="AlphaFoldDB" id="L1NJB6"/>
<evidence type="ECO:0000259" key="6">
    <source>
        <dbReference type="PROSITE" id="PS50059"/>
    </source>
</evidence>
<reference evidence="7 8" key="1">
    <citation type="submission" date="2012-05" db="EMBL/GenBank/DDBJ databases">
        <authorList>
            <person name="Weinstock G."/>
            <person name="Sodergren E."/>
            <person name="Lobos E.A."/>
            <person name="Fulton L."/>
            <person name="Fulton R."/>
            <person name="Courtney L."/>
            <person name="Fronick C."/>
            <person name="O'Laughlin M."/>
            <person name="Godfrey J."/>
            <person name="Wilson R.M."/>
            <person name="Miner T."/>
            <person name="Farmer C."/>
            <person name="Delehaunty K."/>
            <person name="Cordes M."/>
            <person name="Minx P."/>
            <person name="Tomlinson C."/>
            <person name="Chen J."/>
            <person name="Wollam A."/>
            <person name="Pepin K.H."/>
            <person name="Bhonagiri V."/>
            <person name="Zhang X."/>
            <person name="Suruliraj S."/>
            <person name="Warren W."/>
            <person name="Mitreva M."/>
            <person name="Mardis E.R."/>
            <person name="Wilson R.K."/>
        </authorList>
    </citation>
    <scope>NUCLEOTIDE SEQUENCE [LARGE SCALE GENOMIC DNA]</scope>
    <source>
        <strain evidence="7 8">F0037</strain>
    </source>
</reference>
<dbReference type="Gene3D" id="3.10.50.40">
    <property type="match status" value="1"/>
</dbReference>
<keyword evidence="5" id="KW-0732">Signal</keyword>
<comment type="similarity">
    <text evidence="4">Belongs to the FKBP-type PPIase family.</text>
</comment>
<gene>
    <name evidence="7" type="ORF">HMPREF9134_00011</name>
</gene>
<evidence type="ECO:0000256" key="1">
    <source>
        <dbReference type="ARBA" id="ARBA00000971"/>
    </source>
</evidence>
<dbReference type="STRING" id="1127696.HMPREF9134_00011"/>
<proteinExistence type="inferred from homology"/>
<dbReference type="PROSITE" id="PS50059">
    <property type="entry name" value="FKBP_PPIASE"/>
    <property type="match status" value="1"/>
</dbReference>
<name>L1NJB6_9PORP</name>
<comment type="catalytic activity">
    <reaction evidence="1 3 4">
        <text>[protein]-peptidylproline (omega=180) = [protein]-peptidylproline (omega=0)</text>
        <dbReference type="Rhea" id="RHEA:16237"/>
        <dbReference type="Rhea" id="RHEA-COMP:10747"/>
        <dbReference type="Rhea" id="RHEA-COMP:10748"/>
        <dbReference type="ChEBI" id="CHEBI:83833"/>
        <dbReference type="ChEBI" id="CHEBI:83834"/>
        <dbReference type="EC" id="5.2.1.8"/>
    </reaction>
</comment>
<keyword evidence="3 4" id="KW-0413">Isomerase</keyword>
<keyword evidence="2 3" id="KW-0697">Rotamase</keyword>
<organism evidence="7 8">
    <name type="scientific">Porphyromonas catoniae F0037</name>
    <dbReference type="NCBI Taxonomy" id="1127696"/>
    <lineage>
        <taxon>Bacteria</taxon>
        <taxon>Pseudomonadati</taxon>
        <taxon>Bacteroidota</taxon>
        <taxon>Bacteroidia</taxon>
        <taxon>Bacteroidales</taxon>
        <taxon>Porphyromonadaceae</taxon>
        <taxon>Porphyromonas</taxon>
    </lineage>
</organism>
<dbReference type="EMBL" id="AMEQ01000002">
    <property type="protein sequence ID" value="EKY03345.1"/>
    <property type="molecule type" value="Genomic_DNA"/>
</dbReference>
<feature type="chain" id="PRO_5003954698" description="Peptidyl-prolyl cis-trans isomerase" evidence="5">
    <location>
        <begin position="21"/>
        <end position="174"/>
    </location>
</feature>
<dbReference type="GO" id="GO:0003755">
    <property type="term" value="F:peptidyl-prolyl cis-trans isomerase activity"/>
    <property type="evidence" value="ECO:0007669"/>
    <property type="project" value="UniProtKB-UniRule"/>
</dbReference>
<evidence type="ECO:0000256" key="3">
    <source>
        <dbReference type="PROSITE-ProRule" id="PRU00277"/>
    </source>
</evidence>
<sequence>MLRKLAHTFILGLASLFALSSCNDTIDTQQQRREDNEKAFRSFQGKSGYSRVSIPGIYGDNYIYMKYVTRGTGTVKPIATDNVRRQYTGYLTTDWVKDGDAAESFDSNASKTVIDPSKVSGDIIGMAIALQNMVVGDDVEVVIPWYLGYGAASISSIPSYSSLFFKVKLVEIIK</sequence>
<protein>
    <recommendedName>
        <fullName evidence="4">Peptidyl-prolyl cis-trans isomerase</fullName>
        <ecNumber evidence="4">5.2.1.8</ecNumber>
    </recommendedName>
</protein>
<feature type="signal peptide" evidence="5">
    <location>
        <begin position="1"/>
        <end position="20"/>
    </location>
</feature>
<evidence type="ECO:0000313" key="7">
    <source>
        <dbReference type="EMBL" id="EKY03345.1"/>
    </source>
</evidence>
<evidence type="ECO:0000313" key="8">
    <source>
        <dbReference type="Proteomes" id="UP000010408"/>
    </source>
</evidence>
<dbReference type="InterPro" id="IPR001179">
    <property type="entry name" value="PPIase_FKBP_dom"/>
</dbReference>
<feature type="domain" description="PPIase FKBP-type" evidence="6">
    <location>
        <begin position="80"/>
        <end position="173"/>
    </location>
</feature>
<dbReference type="PROSITE" id="PS51257">
    <property type="entry name" value="PROKAR_LIPOPROTEIN"/>
    <property type="match status" value="1"/>
</dbReference>
<dbReference type="PATRIC" id="fig|1127696.3.peg.10"/>
<dbReference type="Pfam" id="PF00254">
    <property type="entry name" value="FKBP_C"/>
    <property type="match status" value="1"/>
</dbReference>